<feature type="domain" description="GFO/IDH/MocA-like oxidoreductase" evidence="3">
    <location>
        <begin position="146"/>
        <end position="276"/>
    </location>
</feature>
<gene>
    <name evidence="4" type="ORF">RI844_12380</name>
</gene>
<dbReference type="InterPro" id="IPR051317">
    <property type="entry name" value="Gfo/Idh/MocA_oxidoreduct"/>
</dbReference>
<evidence type="ECO:0000256" key="1">
    <source>
        <dbReference type="ARBA" id="ARBA00022729"/>
    </source>
</evidence>
<evidence type="ECO:0000313" key="5">
    <source>
        <dbReference type="Proteomes" id="UP001301442"/>
    </source>
</evidence>
<reference evidence="4 5" key="1">
    <citation type="submission" date="2023-09" db="EMBL/GenBank/DDBJ databases">
        <authorList>
            <person name="Qi X."/>
        </authorList>
    </citation>
    <scope>NUCLEOTIDE SEQUENCE [LARGE SCALE GENOMIC DNA]</scope>
    <source>
        <strain evidence="4 5">S1-1</strain>
    </source>
</reference>
<dbReference type="RefSeq" id="WP_348394980.1">
    <property type="nucleotide sequence ID" value="NZ_CP136600.1"/>
</dbReference>
<sequence>MTKKLKMGMVGGGQGAFIGAVHRFAAALDGEIELVCGAFSSEPNKALASGKELGIPDNRNYPGFQEMFAAEQRLPENERMDFVAIVTPNHMHFPVACAALESGFHVICDKPATLNLGEAKELSAIVANTGLLFGLTHTYTGYPMVKEARQIVADGKLGNLRKVIVEYTQGWLTEAEDSNNKQAAWRTNPKTSGISGCMGDIGSHAANLAEYISSETIEQLCAELTTFVPGRLLDDDGMALMKMSGGIKGILHASQVACGEENNLTIRAYGDKGGLEWRQQEPNSLVLKWLNEPMQIMRTGGNNSALATANTRTPMGHPEGYLEAFANIYRNFVLAVQAHKLGKNSSPKAFDYPGIEDGVHGMAIIESLVNSHNSNEKWLTVNS</sequence>
<evidence type="ECO:0000259" key="2">
    <source>
        <dbReference type="Pfam" id="PF01408"/>
    </source>
</evidence>
<organism evidence="4 5">
    <name type="scientific">Thalassotalea fonticola</name>
    <dbReference type="NCBI Taxonomy" id="3065649"/>
    <lineage>
        <taxon>Bacteria</taxon>
        <taxon>Pseudomonadati</taxon>
        <taxon>Pseudomonadota</taxon>
        <taxon>Gammaproteobacteria</taxon>
        <taxon>Alteromonadales</taxon>
        <taxon>Colwelliaceae</taxon>
        <taxon>Thalassotalea</taxon>
    </lineage>
</organism>
<protein>
    <submittedName>
        <fullName evidence="4">Gfo/Idh/MocA family oxidoreductase</fullName>
    </submittedName>
</protein>
<dbReference type="SUPFAM" id="SSF55347">
    <property type="entry name" value="Glyceraldehyde-3-phosphate dehydrogenase-like, C-terminal domain"/>
    <property type="match status" value="1"/>
</dbReference>
<dbReference type="SUPFAM" id="SSF51735">
    <property type="entry name" value="NAD(P)-binding Rossmann-fold domains"/>
    <property type="match status" value="1"/>
</dbReference>
<dbReference type="InterPro" id="IPR000683">
    <property type="entry name" value="Gfo/Idh/MocA-like_OxRdtase_N"/>
</dbReference>
<dbReference type="Gene3D" id="3.40.50.720">
    <property type="entry name" value="NAD(P)-binding Rossmann-like Domain"/>
    <property type="match status" value="1"/>
</dbReference>
<dbReference type="InterPro" id="IPR055170">
    <property type="entry name" value="GFO_IDH_MocA-like_dom"/>
</dbReference>
<accession>A0ABZ0GJX7</accession>
<dbReference type="InterPro" id="IPR036291">
    <property type="entry name" value="NAD(P)-bd_dom_sf"/>
</dbReference>
<dbReference type="PANTHER" id="PTHR43708:SF3">
    <property type="entry name" value="OXIDOREDUCTASE"/>
    <property type="match status" value="1"/>
</dbReference>
<keyword evidence="5" id="KW-1185">Reference proteome</keyword>
<name>A0ABZ0GJX7_9GAMM</name>
<dbReference type="Pfam" id="PF22725">
    <property type="entry name" value="GFO_IDH_MocA_C3"/>
    <property type="match status" value="1"/>
</dbReference>
<evidence type="ECO:0000259" key="3">
    <source>
        <dbReference type="Pfam" id="PF22725"/>
    </source>
</evidence>
<dbReference type="Gene3D" id="3.30.360.10">
    <property type="entry name" value="Dihydrodipicolinate Reductase, domain 2"/>
    <property type="match status" value="1"/>
</dbReference>
<feature type="domain" description="Gfo/Idh/MocA-like oxidoreductase N-terminal" evidence="2">
    <location>
        <begin position="6"/>
        <end position="134"/>
    </location>
</feature>
<dbReference type="EMBL" id="CP136600">
    <property type="protein sequence ID" value="WOH36166.1"/>
    <property type="molecule type" value="Genomic_DNA"/>
</dbReference>
<keyword evidence="1" id="KW-0732">Signal</keyword>
<dbReference type="PANTHER" id="PTHR43708">
    <property type="entry name" value="CONSERVED EXPRESSED OXIDOREDUCTASE (EUROFUNG)"/>
    <property type="match status" value="1"/>
</dbReference>
<dbReference type="Pfam" id="PF01408">
    <property type="entry name" value="GFO_IDH_MocA"/>
    <property type="match status" value="1"/>
</dbReference>
<evidence type="ECO:0000313" key="4">
    <source>
        <dbReference type="EMBL" id="WOH36166.1"/>
    </source>
</evidence>
<proteinExistence type="predicted"/>
<dbReference type="Proteomes" id="UP001301442">
    <property type="component" value="Chromosome"/>
</dbReference>